<evidence type="ECO:0000256" key="2">
    <source>
        <dbReference type="ARBA" id="ARBA00023319"/>
    </source>
</evidence>
<proteinExistence type="predicted"/>
<dbReference type="Gene3D" id="2.60.40.10">
    <property type="entry name" value="Immunoglobulins"/>
    <property type="match status" value="6"/>
</dbReference>
<dbReference type="CDD" id="cd00096">
    <property type="entry name" value="Ig"/>
    <property type="match status" value="1"/>
</dbReference>
<dbReference type="SMART" id="SM00408">
    <property type="entry name" value="IGc2"/>
    <property type="match status" value="2"/>
</dbReference>
<dbReference type="FunFam" id="2.60.40.10:FF:000347">
    <property type="entry name" value="Neuronal cell adhesion molecule"/>
    <property type="match status" value="1"/>
</dbReference>
<evidence type="ECO:0000313" key="5">
    <source>
        <dbReference type="EMBL" id="PIO31164.1"/>
    </source>
</evidence>
<reference evidence="6" key="1">
    <citation type="journal article" date="2017" name="Nat. Commun.">
        <title>The North American bullfrog draft genome provides insight into hormonal regulation of long noncoding RNA.</title>
        <authorList>
            <person name="Hammond S.A."/>
            <person name="Warren R.L."/>
            <person name="Vandervalk B.P."/>
            <person name="Kucuk E."/>
            <person name="Khan H."/>
            <person name="Gibb E.A."/>
            <person name="Pandoh P."/>
            <person name="Kirk H."/>
            <person name="Zhao Y."/>
            <person name="Jones M."/>
            <person name="Mungall A.J."/>
            <person name="Coope R."/>
            <person name="Pleasance S."/>
            <person name="Moore R.A."/>
            <person name="Holt R.A."/>
            <person name="Round J.M."/>
            <person name="Ohora S."/>
            <person name="Walle B.V."/>
            <person name="Veldhoen N."/>
            <person name="Helbing C.C."/>
            <person name="Birol I."/>
        </authorList>
    </citation>
    <scope>NUCLEOTIDE SEQUENCE [LARGE SCALE GENOMIC DNA]</scope>
</reference>
<evidence type="ECO:0000313" key="6">
    <source>
        <dbReference type="Proteomes" id="UP000228934"/>
    </source>
</evidence>
<dbReference type="InterPro" id="IPR013098">
    <property type="entry name" value="Ig_I-set"/>
</dbReference>
<dbReference type="FunFam" id="2.60.40.10:FF:000197">
    <property type="entry name" value="Myomesin 1"/>
    <property type="match status" value="1"/>
</dbReference>
<feature type="domain" description="Fibronectin type-III" evidence="4">
    <location>
        <begin position="1"/>
        <end position="60"/>
    </location>
</feature>
<gene>
    <name evidence="5" type="ORF">AB205_0040230</name>
</gene>
<dbReference type="FunFam" id="2.60.40.10:FF:000233">
    <property type="entry name" value="Myomesin 1"/>
    <property type="match status" value="1"/>
</dbReference>
<evidence type="ECO:0000256" key="1">
    <source>
        <dbReference type="ARBA" id="ARBA00022737"/>
    </source>
</evidence>
<evidence type="ECO:0008006" key="7">
    <source>
        <dbReference type="Google" id="ProtNLM"/>
    </source>
</evidence>
<accession>A0A2G9RTH9</accession>
<protein>
    <recommendedName>
        <fullName evidence="7">Myomesin-3</fullName>
    </recommendedName>
</protein>
<dbReference type="Pfam" id="PF07679">
    <property type="entry name" value="I-set"/>
    <property type="match status" value="2"/>
</dbReference>
<dbReference type="InterPro" id="IPR050964">
    <property type="entry name" value="Striated_Muscle_Regulatory"/>
</dbReference>
<dbReference type="PANTHER" id="PTHR13817">
    <property type="entry name" value="TITIN"/>
    <property type="match status" value="1"/>
</dbReference>
<organism evidence="5 6">
    <name type="scientific">Aquarana catesbeiana</name>
    <name type="common">American bullfrog</name>
    <name type="synonym">Rana catesbeiana</name>
    <dbReference type="NCBI Taxonomy" id="8400"/>
    <lineage>
        <taxon>Eukaryota</taxon>
        <taxon>Metazoa</taxon>
        <taxon>Chordata</taxon>
        <taxon>Craniata</taxon>
        <taxon>Vertebrata</taxon>
        <taxon>Euteleostomi</taxon>
        <taxon>Amphibia</taxon>
        <taxon>Batrachia</taxon>
        <taxon>Anura</taxon>
        <taxon>Neobatrachia</taxon>
        <taxon>Ranoidea</taxon>
        <taxon>Ranidae</taxon>
        <taxon>Aquarana</taxon>
    </lineage>
</organism>
<dbReference type="InterPro" id="IPR003598">
    <property type="entry name" value="Ig_sub2"/>
</dbReference>
<feature type="domain" description="Ig-like" evidence="3">
    <location>
        <begin position="278"/>
        <end position="363"/>
    </location>
</feature>
<dbReference type="SMART" id="SM00409">
    <property type="entry name" value="IG"/>
    <property type="match status" value="2"/>
</dbReference>
<dbReference type="GO" id="GO:0031430">
    <property type="term" value="C:M band"/>
    <property type="evidence" value="ECO:0007669"/>
    <property type="project" value="TreeGrafter"/>
</dbReference>
<sequence length="597" mass="67531">MLHWEPPVYIGSSPVNGYIVEISELETDKRYQFRVLAVNTSGPGIPSLPSDPVLPATKEGTNEIQVGVDEEGFIYLSFENPEPVDNPQFLWSKDYKGAPDSERTDISTDGNTSKLILTNPSEEDVGTYAVEVPNTDGVSASHMLTKEELEELMRKSHDVRHPLIQKISGWNVEVLENGDVRLWLQVEKLSSEADLEMILNDKVIQNTPKRKITFDKENGLIEIIKEDFGKEDKGTYTAKVVDGKASNQLSVTLTGEDFDKVYDESQKKKKAWKKKQGPHFEEQLQWKVTEDCHVIMMCKVKNTKTETTLKWSVDKKPLSNGQFDNQTGSGTLVMKKFTNEDKGLYKAVVKDSRGDDTTEMDLTKEGFEDIMQEICRISAMSASPLKCKGTADGIKIYSDVKYFMESMNPVWHHKDKKLSSTDRLKSGSTMEQVWLHITNPKDSDRGLYMLELSDGKDIHKRTFDLSGKVFDDLLAEQQKCKEEEIIEKNLATIMVDKTLCLTCHISGDPAPEVSWVKNEKKVIFKDRYKLEVHGTVVTLTIEKICAEDSGRYRITVKNKYGSEFGQVTVSVFKHGEEPEELKNVPDITADLESLMTP</sequence>
<dbReference type="GO" id="GO:0045214">
    <property type="term" value="P:sarcomere organization"/>
    <property type="evidence" value="ECO:0007669"/>
    <property type="project" value="TreeGrafter"/>
</dbReference>
<dbReference type="InterPro" id="IPR036116">
    <property type="entry name" value="FN3_sf"/>
</dbReference>
<evidence type="ECO:0000259" key="3">
    <source>
        <dbReference type="PROSITE" id="PS50835"/>
    </source>
</evidence>
<name>A0A2G9RTH9_AQUCT</name>
<dbReference type="SUPFAM" id="SSF49265">
    <property type="entry name" value="Fibronectin type III"/>
    <property type="match status" value="1"/>
</dbReference>
<dbReference type="InterPro" id="IPR036179">
    <property type="entry name" value="Ig-like_dom_sf"/>
</dbReference>
<dbReference type="PANTHER" id="PTHR13817:SF89">
    <property type="entry name" value="MYOMESIN-3"/>
    <property type="match status" value="1"/>
</dbReference>
<dbReference type="InterPro" id="IPR003599">
    <property type="entry name" value="Ig_sub"/>
</dbReference>
<evidence type="ECO:0000259" key="4">
    <source>
        <dbReference type="PROSITE" id="PS50853"/>
    </source>
</evidence>
<dbReference type="EMBL" id="KV931961">
    <property type="protein sequence ID" value="PIO31164.1"/>
    <property type="molecule type" value="Genomic_DNA"/>
</dbReference>
<dbReference type="InterPro" id="IPR013783">
    <property type="entry name" value="Ig-like_fold"/>
</dbReference>
<dbReference type="Proteomes" id="UP000228934">
    <property type="component" value="Unassembled WGS sequence"/>
</dbReference>
<dbReference type="SUPFAM" id="SSF48726">
    <property type="entry name" value="Immunoglobulin"/>
    <property type="match status" value="3"/>
</dbReference>
<dbReference type="AlphaFoldDB" id="A0A2G9RTH9"/>
<dbReference type="FunFam" id="2.60.40.10:FF:000179">
    <property type="entry name" value="Myomesin 2"/>
    <property type="match status" value="1"/>
</dbReference>
<dbReference type="InterPro" id="IPR007110">
    <property type="entry name" value="Ig-like_dom"/>
</dbReference>
<dbReference type="InterPro" id="IPR003961">
    <property type="entry name" value="FN3_dom"/>
</dbReference>
<dbReference type="PROSITE" id="PS50853">
    <property type="entry name" value="FN3"/>
    <property type="match status" value="1"/>
</dbReference>
<dbReference type="PROSITE" id="PS50835">
    <property type="entry name" value="IG_LIKE"/>
    <property type="match status" value="2"/>
</dbReference>
<dbReference type="OrthoDB" id="9891405at2759"/>
<keyword evidence="1" id="KW-0677">Repeat</keyword>
<keyword evidence="6" id="KW-1185">Reference proteome</keyword>
<feature type="domain" description="Ig-like" evidence="3">
    <location>
        <begin position="501"/>
        <end position="570"/>
    </location>
</feature>
<keyword evidence="2" id="KW-0393">Immunoglobulin domain</keyword>
<dbReference type="CDD" id="cd00063">
    <property type="entry name" value="FN3"/>
    <property type="match status" value="1"/>
</dbReference>